<accession>A0ABW7FLR8</accession>
<evidence type="ECO:0000313" key="3">
    <source>
        <dbReference type="EMBL" id="MFG6442285.1"/>
    </source>
</evidence>
<feature type="transmembrane region" description="Helical" evidence="1">
    <location>
        <begin position="78"/>
        <end position="100"/>
    </location>
</feature>
<dbReference type="Proteomes" id="UP001606301">
    <property type="component" value="Unassembled WGS sequence"/>
</dbReference>
<feature type="transmembrane region" description="Helical" evidence="1">
    <location>
        <begin position="349"/>
        <end position="368"/>
    </location>
</feature>
<keyword evidence="3" id="KW-0808">Transferase</keyword>
<name>A0ABW7FLR8_9BURK</name>
<keyword evidence="1" id="KW-0812">Transmembrane</keyword>
<evidence type="ECO:0000256" key="1">
    <source>
        <dbReference type="SAM" id="Phobius"/>
    </source>
</evidence>
<sequence>MNGRVLSLDAFRGFAIAAMLLVNNPGDWGQVYAPLLHAPWHGWTFTDWVFPFFVFISGMAMTISLARRAQAGTDKSALLLATWRRAALIIGLGLLLNLIPSFDFATVRIPGVLQRLGLCTLLAAPIVLWCGARGVALWAAGLMAVYAVVQLCVPVPDADGVVHTGVLAPGKDVGAWLDRQLMDGHLWRQARTWDPEGLLSTLPAVASQLLGALAGYVLASSRQPAEKAMTWMLAGLAALWLGQVLDAWLMPINKSLWTPSFVFAMAGWALIVFAALYWLLDAQPQPLSRARWARRLQPLVVFGMNALFLFALSGLLAKLLYTLKLDDGLSLGRHLYQPLLDLDIGARNASLLHALGFVAVMYAVAWLMHRQRWFVKV</sequence>
<dbReference type="Pfam" id="PF07786">
    <property type="entry name" value="HGSNAT_cat"/>
    <property type="match status" value="1"/>
</dbReference>
<dbReference type="PANTHER" id="PTHR31061">
    <property type="entry name" value="LD22376P"/>
    <property type="match status" value="1"/>
</dbReference>
<dbReference type="InterPro" id="IPR012429">
    <property type="entry name" value="HGSNAT_cat"/>
</dbReference>
<feature type="transmembrane region" description="Helical" evidence="1">
    <location>
        <begin position="299"/>
        <end position="321"/>
    </location>
</feature>
<feature type="transmembrane region" description="Helical" evidence="1">
    <location>
        <begin position="231"/>
        <end position="250"/>
    </location>
</feature>
<protein>
    <submittedName>
        <fullName evidence="3">Acyltransferase family protein</fullName>
    </submittedName>
</protein>
<evidence type="ECO:0000313" key="4">
    <source>
        <dbReference type="Proteomes" id="UP001606301"/>
    </source>
</evidence>
<feature type="transmembrane region" description="Helical" evidence="1">
    <location>
        <begin position="48"/>
        <end position="66"/>
    </location>
</feature>
<dbReference type="GO" id="GO:0016746">
    <property type="term" value="F:acyltransferase activity"/>
    <property type="evidence" value="ECO:0007669"/>
    <property type="project" value="UniProtKB-KW"/>
</dbReference>
<gene>
    <name evidence="3" type="ORF">ACG0Z3_16500</name>
</gene>
<dbReference type="EMBL" id="JBIGHW010000009">
    <property type="protein sequence ID" value="MFG6442285.1"/>
    <property type="molecule type" value="Genomic_DNA"/>
</dbReference>
<dbReference type="PANTHER" id="PTHR31061:SF24">
    <property type="entry name" value="LD22376P"/>
    <property type="match status" value="1"/>
</dbReference>
<comment type="caution">
    <text evidence="3">The sequence shown here is derived from an EMBL/GenBank/DDBJ whole genome shotgun (WGS) entry which is preliminary data.</text>
</comment>
<keyword evidence="1" id="KW-1133">Transmembrane helix</keyword>
<dbReference type="RefSeq" id="WP_394399366.1">
    <property type="nucleotide sequence ID" value="NZ_JBIGHW010000009.1"/>
</dbReference>
<proteinExistence type="predicted"/>
<feature type="domain" description="Heparan-alpha-glucosaminide N-acetyltransferase catalytic" evidence="2">
    <location>
        <begin position="4"/>
        <end position="149"/>
    </location>
</feature>
<evidence type="ECO:0000259" key="2">
    <source>
        <dbReference type="Pfam" id="PF07786"/>
    </source>
</evidence>
<keyword evidence="3" id="KW-0012">Acyltransferase</keyword>
<keyword evidence="1" id="KW-0472">Membrane</keyword>
<reference evidence="3 4" key="1">
    <citation type="submission" date="2024-08" db="EMBL/GenBank/DDBJ databases">
        <authorList>
            <person name="Lu H."/>
        </authorList>
    </citation>
    <scope>NUCLEOTIDE SEQUENCE [LARGE SCALE GENOMIC DNA]</scope>
    <source>
        <strain evidence="3 4">LKC17W</strain>
    </source>
</reference>
<keyword evidence="4" id="KW-1185">Reference proteome</keyword>
<organism evidence="3 4">
    <name type="scientific">Pelomonas margarita</name>
    <dbReference type="NCBI Taxonomy" id="3299031"/>
    <lineage>
        <taxon>Bacteria</taxon>
        <taxon>Pseudomonadati</taxon>
        <taxon>Pseudomonadota</taxon>
        <taxon>Betaproteobacteria</taxon>
        <taxon>Burkholderiales</taxon>
        <taxon>Sphaerotilaceae</taxon>
        <taxon>Roseateles</taxon>
    </lineage>
</organism>
<feature type="transmembrane region" description="Helical" evidence="1">
    <location>
        <begin position="256"/>
        <end position="279"/>
    </location>
</feature>